<dbReference type="PRINTS" id="PR00359">
    <property type="entry name" value="BP450"/>
</dbReference>
<dbReference type="InterPro" id="IPR017972">
    <property type="entry name" value="Cyt_P450_CS"/>
</dbReference>
<evidence type="ECO:0000256" key="7">
    <source>
        <dbReference type="ARBA" id="ARBA00023033"/>
    </source>
</evidence>
<gene>
    <name evidence="9" type="ORF">Adu01nite_56370</name>
</gene>
<evidence type="ECO:0000256" key="5">
    <source>
        <dbReference type="ARBA" id="ARBA00023002"/>
    </source>
</evidence>
<keyword evidence="4 8" id="KW-0479">Metal-binding</keyword>
<dbReference type="PRINTS" id="PR00385">
    <property type="entry name" value="P450"/>
</dbReference>
<protein>
    <submittedName>
        <fullName evidence="9">Cytochrome P450</fullName>
    </submittedName>
</protein>
<dbReference type="InterPro" id="IPR002397">
    <property type="entry name" value="Cyt_P450_B"/>
</dbReference>
<evidence type="ECO:0000256" key="3">
    <source>
        <dbReference type="ARBA" id="ARBA00022617"/>
    </source>
</evidence>
<dbReference type="Pfam" id="PF00067">
    <property type="entry name" value="p450"/>
    <property type="match status" value="1"/>
</dbReference>
<comment type="cofactor">
    <cofactor evidence="1">
        <name>heme</name>
        <dbReference type="ChEBI" id="CHEBI:30413"/>
    </cofactor>
</comment>
<keyword evidence="6 8" id="KW-0408">Iron</keyword>
<keyword evidence="5 8" id="KW-0560">Oxidoreductase</keyword>
<dbReference type="SUPFAM" id="SSF48264">
    <property type="entry name" value="Cytochrome P450"/>
    <property type="match status" value="1"/>
</dbReference>
<evidence type="ECO:0000256" key="4">
    <source>
        <dbReference type="ARBA" id="ARBA00022723"/>
    </source>
</evidence>
<dbReference type="CDD" id="cd11031">
    <property type="entry name" value="Cyp158A-like"/>
    <property type="match status" value="1"/>
</dbReference>
<sequence>MDYPFTQPTALEPPEEWAQLRDECPVARIRMASGDEALLLTRYDDVRGMLADPRFTHNLTQPDAARIADSESGGVFNEGSMVSDMSSGEGHLRWRRMMSRSFTAKRVNALRPRIEELAHGLIDDMEASGAPADLGAALGFPLPVFVICELLGVPADHRDRFAHWSDAMLNLTRYPQDELDTAAAEFHEFMASHVRGKREKPGDDLLSELATIVDAQDGRLGEAELIMTAQGLLVAGHETTANMIGKMVAMLLADRSRWESLLADRELIPSAVEESLRFDANPNFGIPRYLSEPVEVAGQTLPAGTTVITNLAAANRDTCAFADAGEMVLDRKPNPHLAFGAGPHSCLGQSLARVELQTVLGVLLDRLPGLDLVVGPDELRRREGLIVGGIEEVPVRW</sequence>
<keyword evidence="10" id="KW-1185">Reference proteome</keyword>
<evidence type="ECO:0000256" key="1">
    <source>
        <dbReference type="ARBA" id="ARBA00001971"/>
    </source>
</evidence>
<evidence type="ECO:0000256" key="2">
    <source>
        <dbReference type="ARBA" id="ARBA00010617"/>
    </source>
</evidence>
<keyword evidence="7 8" id="KW-0503">Monooxygenase</keyword>
<dbReference type="PROSITE" id="PS00086">
    <property type="entry name" value="CYTOCHROME_P450"/>
    <property type="match status" value="1"/>
</dbReference>
<keyword evidence="3 8" id="KW-0349">Heme</keyword>
<dbReference type="Proteomes" id="UP000637628">
    <property type="component" value="Unassembled WGS sequence"/>
</dbReference>
<dbReference type="RefSeq" id="WP_203730889.1">
    <property type="nucleotide sequence ID" value="NZ_BAAATX010000016.1"/>
</dbReference>
<evidence type="ECO:0000313" key="9">
    <source>
        <dbReference type="EMBL" id="GIE04287.1"/>
    </source>
</evidence>
<evidence type="ECO:0000256" key="6">
    <source>
        <dbReference type="ARBA" id="ARBA00023004"/>
    </source>
</evidence>
<proteinExistence type="inferred from homology"/>
<comment type="caution">
    <text evidence="9">The sequence shown here is derived from an EMBL/GenBank/DDBJ whole genome shotgun (WGS) entry which is preliminary data.</text>
</comment>
<evidence type="ECO:0000313" key="10">
    <source>
        <dbReference type="Proteomes" id="UP000637628"/>
    </source>
</evidence>
<dbReference type="Gene3D" id="1.10.630.10">
    <property type="entry name" value="Cytochrome P450"/>
    <property type="match status" value="1"/>
</dbReference>
<evidence type="ECO:0000256" key="8">
    <source>
        <dbReference type="RuleBase" id="RU000461"/>
    </source>
</evidence>
<reference evidence="9 10" key="1">
    <citation type="submission" date="2021-01" db="EMBL/GenBank/DDBJ databases">
        <title>Whole genome shotgun sequence of Actinoplanes durhamensis NBRC 14914.</title>
        <authorList>
            <person name="Komaki H."/>
            <person name="Tamura T."/>
        </authorList>
    </citation>
    <scope>NUCLEOTIDE SEQUENCE [LARGE SCALE GENOMIC DNA]</scope>
    <source>
        <strain evidence="9 10">NBRC 14914</strain>
    </source>
</reference>
<dbReference type="PANTHER" id="PTHR46696:SF5">
    <property type="entry name" value="CYTOCHROME P450 BJ-1"/>
    <property type="match status" value="1"/>
</dbReference>
<name>A0ABQ3Z377_9ACTN</name>
<comment type="similarity">
    <text evidence="2 8">Belongs to the cytochrome P450 family.</text>
</comment>
<dbReference type="InterPro" id="IPR001128">
    <property type="entry name" value="Cyt_P450"/>
</dbReference>
<dbReference type="InterPro" id="IPR036396">
    <property type="entry name" value="Cyt_P450_sf"/>
</dbReference>
<organism evidence="9 10">
    <name type="scientific">Paractinoplanes durhamensis</name>
    <dbReference type="NCBI Taxonomy" id="113563"/>
    <lineage>
        <taxon>Bacteria</taxon>
        <taxon>Bacillati</taxon>
        <taxon>Actinomycetota</taxon>
        <taxon>Actinomycetes</taxon>
        <taxon>Micromonosporales</taxon>
        <taxon>Micromonosporaceae</taxon>
        <taxon>Paractinoplanes</taxon>
    </lineage>
</organism>
<dbReference type="EMBL" id="BOML01000043">
    <property type="protein sequence ID" value="GIE04287.1"/>
    <property type="molecule type" value="Genomic_DNA"/>
</dbReference>
<dbReference type="PANTHER" id="PTHR46696">
    <property type="entry name" value="P450, PUTATIVE (EUROFUNG)-RELATED"/>
    <property type="match status" value="1"/>
</dbReference>
<accession>A0ABQ3Z377</accession>